<dbReference type="Proteomes" id="UP000192907">
    <property type="component" value="Unassembled WGS sequence"/>
</dbReference>
<gene>
    <name evidence="1" type="ORF">SAMN06296036_13363</name>
</gene>
<sequence length="228" mass="26836">MVQEEGNNVKKKKIPAGSVKIQMAGDLLFARSPDRDLSQLFRRYEALLERLANMDREERTLNYKFFLGLILTSHAKKTQDIDERKAIFDLKNDLFFNIANNRNTRRKVGFRYLASKNFRVIKFCEKCVAENTKEERPRHKWKFCEKCDVDRKFYNVLQMSHHFEDGTMSLFLSNDLVHKIPGLKLNQKGKLEGAKEEGRFDKYHYNVRNLDVFDIDSVKAVHAKLLKA</sequence>
<name>A0A1Y6CUQ1_9BACT</name>
<organism evidence="1 2">
    <name type="scientific">Pseudobacteriovorax antillogorgiicola</name>
    <dbReference type="NCBI Taxonomy" id="1513793"/>
    <lineage>
        <taxon>Bacteria</taxon>
        <taxon>Pseudomonadati</taxon>
        <taxon>Bdellovibrionota</taxon>
        <taxon>Oligoflexia</taxon>
        <taxon>Oligoflexales</taxon>
        <taxon>Pseudobacteriovoracaceae</taxon>
        <taxon>Pseudobacteriovorax</taxon>
    </lineage>
</organism>
<dbReference type="OrthoDB" id="9914806at2"/>
<dbReference type="RefSeq" id="WP_132325445.1">
    <property type="nucleotide sequence ID" value="NZ_FWZT01000033.1"/>
</dbReference>
<dbReference type="AlphaFoldDB" id="A0A1Y6CUQ1"/>
<proteinExistence type="predicted"/>
<accession>A0A1Y6CUQ1</accession>
<evidence type="ECO:0000313" key="2">
    <source>
        <dbReference type="Proteomes" id="UP000192907"/>
    </source>
</evidence>
<evidence type="ECO:0000313" key="1">
    <source>
        <dbReference type="EMBL" id="SMF79376.1"/>
    </source>
</evidence>
<dbReference type="EMBL" id="FWZT01000033">
    <property type="protein sequence ID" value="SMF79376.1"/>
    <property type="molecule type" value="Genomic_DNA"/>
</dbReference>
<protein>
    <submittedName>
        <fullName evidence="1">Uncharacterized protein</fullName>
    </submittedName>
</protein>
<keyword evidence="2" id="KW-1185">Reference proteome</keyword>
<dbReference type="STRING" id="1513793.SAMN06296036_13363"/>
<reference evidence="2" key="1">
    <citation type="submission" date="2017-04" db="EMBL/GenBank/DDBJ databases">
        <authorList>
            <person name="Varghese N."/>
            <person name="Submissions S."/>
        </authorList>
    </citation>
    <scope>NUCLEOTIDE SEQUENCE [LARGE SCALE GENOMIC DNA]</scope>
    <source>
        <strain evidence="2">RKEM611</strain>
    </source>
</reference>